<dbReference type="KEGG" id="salj:SMD11_0130"/>
<organism evidence="3 4">
    <name type="scientific">Streptomyces albireticuli</name>
    <dbReference type="NCBI Taxonomy" id="1940"/>
    <lineage>
        <taxon>Bacteria</taxon>
        <taxon>Bacillati</taxon>
        <taxon>Actinomycetota</taxon>
        <taxon>Actinomycetes</taxon>
        <taxon>Kitasatosporales</taxon>
        <taxon>Streptomycetaceae</taxon>
        <taxon>Streptomyces</taxon>
    </lineage>
</organism>
<sequence>MEPSHERTTQALQEALVEGLMRIIEHPDDTEAAREADQTVRALDTHLTTGPPPT</sequence>
<evidence type="ECO:0000256" key="1">
    <source>
        <dbReference type="SAM" id="MobiDB-lite"/>
    </source>
</evidence>
<dbReference type="KEGG" id="salj:SMD11_7056"/>
<reference evidence="3 4" key="1">
    <citation type="submission" date="2017-06" db="EMBL/GenBank/DDBJ databases">
        <title>Streptomyces albireticuli Genome sequencing and assembly.</title>
        <authorList>
            <person name="Wang Y."/>
            <person name="Du B."/>
            <person name="Ding Y."/>
            <person name="Liu H."/>
            <person name="Hou Q."/>
            <person name="Liu K."/>
            <person name="Yao L."/>
            <person name="Wang C."/>
        </authorList>
    </citation>
    <scope>NUCLEOTIDE SEQUENCE [LARGE SCALE GENOMIC DNA]</scope>
    <source>
        <strain evidence="3 4">MDJK11</strain>
    </source>
</reference>
<dbReference type="Proteomes" id="UP000195755">
    <property type="component" value="Chromosome"/>
</dbReference>
<evidence type="ECO:0000313" key="4">
    <source>
        <dbReference type="Proteomes" id="UP000195755"/>
    </source>
</evidence>
<dbReference type="AlphaFoldDB" id="A0A1Z2LEC7"/>
<evidence type="ECO:0000313" key="3">
    <source>
        <dbReference type="EMBL" id="ARZ72632.1"/>
    </source>
</evidence>
<name>A0A1Z2LEC7_9ACTN</name>
<evidence type="ECO:0000313" key="2">
    <source>
        <dbReference type="EMBL" id="ARZ65796.1"/>
    </source>
</evidence>
<protein>
    <submittedName>
        <fullName evidence="3">Uncharacterized protein</fullName>
    </submittedName>
</protein>
<gene>
    <name evidence="2" type="ORF">SMD11_0130</name>
    <name evidence="3" type="ORF">SMD11_7056</name>
</gene>
<feature type="region of interest" description="Disordered" evidence="1">
    <location>
        <begin position="30"/>
        <end position="54"/>
    </location>
</feature>
<dbReference type="EMBL" id="CP021744">
    <property type="protein sequence ID" value="ARZ72632.1"/>
    <property type="molecule type" value="Genomic_DNA"/>
</dbReference>
<proteinExistence type="predicted"/>
<accession>A0A1Z2LEC7</accession>
<dbReference type="EMBL" id="CP021744">
    <property type="protein sequence ID" value="ARZ65796.1"/>
    <property type="molecule type" value="Genomic_DNA"/>
</dbReference>
<dbReference type="RefSeq" id="WP_159395157.1">
    <property type="nucleotide sequence ID" value="NZ_CP021744.1"/>
</dbReference>